<evidence type="ECO:0000313" key="6">
    <source>
        <dbReference type="Proteomes" id="UP000035369"/>
    </source>
</evidence>
<dbReference type="AlphaFoldDB" id="A0A6L9VQ58"/>
<dbReference type="Gene3D" id="3.30.565.10">
    <property type="entry name" value="Histidine kinase-like ATPase, C-terminal domain"/>
    <property type="match status" value="1"/>
</dbReference>
<feature type="transmembrane region" description="Helical" evidence="1">
    <location>
        <begin position="75"/>
        <end position="102"/>
    </location>
</feature>
<dbReference type="Proteomes" id="UP000471082">
    <property type="component" value="Unassembled WGS sequence"/>
</dbReference>
<dbReference type="InterPro" id="IPR010559">
    <property type="entry name" value="Sig_transdc_His_kin_internal"/>
</dbReference>
<feature type="transmembrane region" description="Helical" evidence="1">
    <location>
        <begin position="16"/>
        <end position="36"/>
    </location>
</feature>
<dbReference type="EMBL" id="JAAGYU010000033">
    <property type="protein sequence ID" value="NEL76480.1"/>
    <property type="molecule type" value="Genomic_DNA"/>
</dbReference>
<dbReference type="Proteomes" id="UP000289372">
    <property type="component" value="Unassembled WGS sequence"/>
</dbReference>
<evidence type="ECO:0000313" key="8">
    <source>
        <dbReference type="Proteomes" id="UP000471082"/>
    </source>
</evidence>
<evidence type="ECO:0000313" key="7">
    <source>
        <dbReference type="Proteomes" id="UP000289372"/>
    </source>
</evidence>
<dbReference type="SUPFAM" id="SSF55874">
    <property type="entry name" value="ATPase domain of HSP90 chaperone/DNA topoisomerase II/histidine kinase"/>
    <property type="match status" value="1"/>
</dbReference>
<dbReference type="InterPro" id="IPR050640">
    <property type="entry name" value="Bact_2-comp_sensor_kinase"/>
</dbReference>
<organism evidence="4 8">
    <name type="scientific">Xanthomonas perforans</name>
    <dbReference type="NCBI Taxonomy" id="442694"/>
    <lineage>
        <taxon>Bacteria</taxon>
        <taxon>Pseudomonadati</taxon>
        <taxon>Pseudomonadota</taxon>
        <taxon>Gammaproteobacteria</taxon>
        <taxon>Lysobacterales</taxon>
        <taxon>Lysobacteraceae</taxon>
        <taxon>Xanthomonas</taxon>
    </lineage>
</organism>
<keyword evidence="1" id="KW-1133">Transmembrane helix</keyword>
<keyword evidence="6" id="KW-1185">Reference proteome</keyword>
<evidence type="ECO:0000313" key="4">
    <source>
        <dbReference type="EMBL" id="NEL76480.1"/>
    </source>
</evidence>
<dbReference type="Proteomes" id="UP000035369">
    <property type="component" value="Unassembled WGS sequence"/>
</dbReference>
<feature type="transmembrane region" description="Helical" evidence="1">
    <location>
        <begin position="42"/>
        <end position="63"/>
    </location>
</feature>
<gene>
    <name evidence="5" type="ORF">DB769_14025</name>
    <name evidence="4" type="ORF">G3W61_09460</name>
    <name evidence="3" type="ORF">XP315_19215</name>
</gene>
<feature type="domain" description="Signal transduction histidine kinase internal region" evidence="2">
    <location>
        <begin position="150"/>
        <end position="227"/>
    </location>
</feature>
<dbReference type="PANTHER" id="PTHR34220">
    <property type="entry name" value="SENSOR HISTIDINE KINASE YPDA"/>
    <property type="match status" value="1"/>
</dbReference>
<dbReference type="Pfam" id="PF06580">
    <property type="entry name" value="His_kinase"/>
    <property type="match status" value="1"/>
</dbReference>
<keyword evidence="4" id="KW-0418">Kinase</keyword>
<dbReference type="EMBL" id="JZUY01000048">
    <property type="protein sequence ID" value="KLC03015.1"/>
    <property type="molecule type" value="Genomic_DNA"/>
</dbReference>
<evidence type="ECO:0000313" key="3">
    <source>
        <dbReference type="EMBL" id="KLC03015.1"/>
    </source>
</evidence>
<sequence length="340" mass="36952">MQAQRDPLESLSHPASLLWVLIAGECVAAILAMAPGYSANRWVYFGLASLGVQWVSLLTLASLMVLRKVLSGRHALLIACTALALMQVVTLAVTALVFWTLGDYLHLGDHHWRALAFQLSGVALLIAMLGMGALHNHLRLRQLAVRAKQAELDALTARVQPHFLFNTLNMAVALVHAKPQQAEQLLLDLSELFRAALGGPDDVHLADEIMLAKRYLDIESLRFGARLRVRWILPAPLPNILLPRLTLQPLIENAVHHGVEGTTDGGEITIAVIDSLGSVRIEVRNTLSNIANGRPNPGHGIGLPALRGRLAESGRATLSIQKSEFAFLATISLTNQVTTR</sequence>
<dbReference type="InterPro" id="IPR036890">
    <property type="entry name" value="HATPase_C_sf"/>
</dbReference>
<keyword evidence="1" id="KW-0472">Membrane</keyword>
<feature type="transmembrane region" description="Helical" evidence="1">
    <location>
        <begin position="114"/>
        <end position="134"/>
    </location>
</feature>
<evidence type="ECO:0000259" key="2">
    <source>
        <dbReference type="Pfam" id="PF06580"/>
    </source>
</evidence>
<evidence type="ECO:0000256" key="1">
    <source>
        <dbReference type="SAM" id="Phobius"/>
    </source>
</evidence>
<dbReference type="GO" id="GO:0016020">
    <property type="term" value="C:membrane"/>
    <property type="evidence" value="ECO:0007669"/>
    <property type="project" value="InterPro"/>
</dbReference>
<comment type="caution">
    <text evidence="4">The sequence shown here is derived from an EMBL/GenBank/DDBJ whole genome shotgun (WGS) entry which is preliminary data.</text>
</comment>
<dbReference type="PANTHER" id="PTHR34220:SF7">
    <property type="entry name" value="SENSOR HISTIDINE KINASE YPDA"/>
    <property type="match status" value="1"/>
</dbReference>
<keyword evidence="4" id="KW-0808">Transferase</keyword>
<keyword evidence="1" id="KW-0812">Transmembrane</keyword>
<evidence type="ECO:0000313" key="5">
    <source>
        <dbReference type="EMBL" id="RXD52917.1"/>
    </source>
</evidence>
<reference evidence="4 8" key="3">
    <citation type="submission" date="2019-11" db="EMBL/GenBank/DDBJ databases">
        <title>Genome-resolved metagenomics to study the prevalence of co-infection and intraspecific heterogeneity among plant pathogen metapopulations.</title>
        <authorList>
            <person name="Newberry E."/>
            <person name="Bhandari R."/>
            <person name="Kemble J."/>
            <person name="Sikora E."/>
            <person name="Potnis N."/>
        </authorList>
    </citation>
    <scope>NUCLEOTIDE SEQUENCE [LARGE SCALE GENOMIC DNA]</scope>
    <source>
        <strain evidence="4">Xp_Tom_Tuscaloosa_18b</strain>
    </source>
</reference>
<proteinExistence type="predicted"/>
<reference evidence="3 6" key="1">
    <citation type="submission" date="2015-02" db="EMBL/GenBank/DDBJ databases">
        <title>Whole genome sequencing of multiple isolates of three species of pepper and tomato-infecting xanthomonads reveals genetic diversity in field strains and pinpoints effectors responsible for host specificity.</title>
        <authorList>
            <person name="Schwartz A."/>
            <person name="Dahlbeck D."/>
            <person name="Staskawicz B."/>
            <person name="Bart R."/>
            <person name="Potnis N."/>
            <person name="Minsavage G."/>
            <person name="Timilsina S."/>
            <person name="Goss E."/>
            <person name="Jones J."/>
            <person name="Vallad G."/>
            <person name="Barak J."/>
            <person name="Miller S."/>
            <person name="Ritchie D."/>
            <person name="Martins J.Jr."/>
            <person name="Patane J.S."/>
            <person name="Setubal J.C."/>
        </authorList>
    </citation>
    <scope>NUCLEOTIDE SEQUENCE [LARGE SCALE GENOMIC DNA]</scope>
    <source>
        <strain evidence="3 6">Xp3-15</strain>
    </source>
</reference>
<protein>
    <submittedName>
        <fullName evidence="3 4">Histidine kinase</fullName>
    </submittedName>
</protein>
<name>A0A6L9VQ58_XANPE</name>
<accession>A0A6L9VQ58</accession>
<reference evidence="5 7" key="2">
    <citation type="submission" date="2018-02" db="EMBL/GenBank/DDBJ databases">
        <title>Characterization of Xanthomonas diversity in transplant houses and field plants.</title>
        <authorList>
            <person name="Abrahamian P."/>
            <person name="Timilsina S."/>
            <person name="Minsavage G.V."/>
            <person name="Goss E.M."/>
            <person name="Jones J.B."/>
            <person name="Vallad G.E."/>
        </authorList>
    </citation>
    <scope>NUCLEOTIDE SEQUENCE [LARGE SCALE GENOMIC DNA]</scope>
    <source>
        <strain evidence="5 7">GEV2132</strain>
    </source>
</reference>
<dbReference type="GO" id="GO:0000155">
    <property type="term" value="F:phosphorelay sensor kinase activity"/>
    <property type="evidence" value="ECO:0007669"/>
    <property type="project" value="InterPro"/>
</dbReference>
<dbReference type="EMBL" id="PUUL01000079">
    <property type="protein sequence ID" value="RXD52917.1"/>
    <property type="molecule type" value="Genomic_DNA"/>
</dbReference>